<comment type="caution">
    <text evidence="1">The sequence shown here is derived from an EMBL/GenBank/DDBJ whole genome shotgun (WGS) entry which is preliminary data.</text>
</comment>
<keyword evidence="2" id="KW-1185">Reference proteome</keyword>
<organism evidence="1 2">
    <name type="scientific">Hyphomonas pacifica</name>
    <dbReference type="NCBI Taxonomy" id="1280941"/>
    <lineage>
        <taxon>Bacteria</taxon>
        <taxon>Pseudomonadati</taxon>
        <taxon>Pseudomonadota</taxon>
        <taxon>Alphaproteobacteria</taxon>
        <taxon>Hyphomonadales</taxon>
        <taxon>Hyphomonadaceae</taxon>
        <taxon>Hyphomonas</taxon>
    </lineage>
</organism>
<sequence length="268" mass="31226">MHAIWDSFKKGFKDYYFWLARVTPDWDFIKTFFKSPLFNVVALLPILGFLIVQIGTLTEVIADSGKYSEFIRMCIERIVGVYWGSYYYLTAYVVYLWGPPPMVRSSKDADDFLDYVQKKNTPRLTISLIFQAAESKALFGSSSKETEEFVDCVRNWIRRVLDLSEGEIDHTRETKYILGRISGTVEFDPNIQTEISTFRHLLLDLSVRRHKEDPWIQELNDNIGNIFYRENVRKPDFSRLVCLFVISLGTLHIFGSVILNHIKIASSY</sequence>
<name>A0A062TZ59_9PROT</name>
<evidence type="ECO:0000313" key="1">
    <source>
        <dbReference type="EMBL" id="RAN35701.1"/>
    </source>
</evidence>
<gene>
    <name evidence="1" type="ORF">HY3_07720</name>
</gene>
<dbReference type="RefSeq" id="WP_034829577.1">
    <property type="nucleotide sequence ID" value="NZ_AWFA01000089.1"/>
</dbReference>
<evidence type="ECO:0000313" key="2">
    <source>
        <dbReference type="Proteomes" id="UP000249123"/>
    </source>
</evidence>
<reference evidence="1 2" key="1">
    <citation type="submission" date="2013-04" db="EMBL/GenBank/DDBJ databases">
        <title>Hyphomonas sp. T24B3 Genome Sequencing.</title>
        <authorList>
            <person name="Lai Q."/>
            <person name="Shao Z."/>
        </authorList>
    </citation>
    <scope>NUCLEOTIDE SEQUENCE [LARGE SCALE GENOMIC DNA]</scope>
    <source>
        <strain evidence="1 2">T24B3</strain>
    </source>
</reference>
<accession>A0A062TZ59</accession>
<dbReference type="Proteomes" id="UP000249123">
    <property type="component" value="Unassembled WGS sequence"/>
</dbReference>
<dbReference type="AlphaFoldDB" id="A0A062TZ59"/>
<protein>
    <submittedName>
        <fullName evidence="1">Uncharacterized protein</fullName>
    </submittedName>
</protein>
<dbReference type="STRING" id="1280941.HY2_06750"/>
<dbReference type="EMBL" id="AWFB01000003">
    <property type="protein sequence ID" value="RAN35701.1"/>
    <property type="molecule type" value="Genomic_DNA"/>
</dbReference>
<proteinExistence type="predicted"/>